<feature type="compositionally biased region" description="Low complexity" evidence="1">
    <location>
        <begin position="195"/>
        <end position="206"/>
    </location>
</feature>
<proteinExistence type="predicted"/>
<accession>A0A6J4I2G4</accession>
<feature type="compositionally biased region" description="Basic and acidic residues" evidence="1">
    <location>
        <begin position="181"/>
        <end position="190"/>
    </location>
</feature>
<sequence length="246" mass="26848">DVGHGGPARQCRFPPATGRRHEPGRPSPAGGARRRGGHPPGDHRIGRQHRPARRRVRGELRDRTAEDRVTRRQQRPAEDPRRPAGAAGRGPLPGCGVESPGRAGRRPGQRRPLARLHPPGRGAGCRQHDVLPAVRRRRQAGRAEPVLADARRLRRGEPGHRSGVRQPCGHRPRRRRARGAPADRDAEPGRHRAGQGHPHGAAQGHRSAGLRRPRPGVAGAEPQAPRRRPRAQRHRVGAGEPPAPEL</sequence>
<dbReference type="AlphaFoldDB" id="A0A6J4I2G4"/>
<feature type="compositionally biased region" description="Basic residues" evidence="1">
    <location>
        <begin position="103"/>
        <end position="114"/>
    </location>
</feature>
<name>A0A6J4I2G4_9ACTN</name>
<reference evidence="2" key="1">
    <citation type="submission" date="2020-02" db="EMBL/GenBank/DDBJ databases">
        <authorList>
            <person name="Meier V. D."/>
        </authorList>
    </citation>
    <scope>NUCLEOTIDE SEQUENCE</scope>
    <source>
        <strain evidence="2">AVDCRST_MAG52</strain>
    </source>
</reference>
<feature type="compositionally biased region" description="Basic residues" evidence="1">
    <location>
        <begin position="225"/>
        <end position="236"/>
    </location>
</feature>
<feature type="compositionally biased region" description="Basic residues" evidence="1">
    <location>
        <begin position="168"/>
        <end position="178"/>
    </location>
</feature>
<feature type="non-terminal residue" evidence="2">
    <location>
        <position position="246"/>
    </location>
</feature>
<gene>
    <name evidence="2" type="ORF">AVDCRST_MAG52-1461</name>
</gene>
<feature type="compositionally biased region" description="Basic and acidic residues" evidence="1">
    <location>
        <begin position="57"/>
        <end position="82"/>
    </location>
</feature>
<evidence type="ECO:0000256" key="1">
    <source>
        <dbReference type="SAM" id="MobiDB-lite"/>
    </source>
</evidence>
<evidence type="ECO:0000313" key="2">
    <source>
        <dbReference type="EMBL" id="CAA9238353.1"/>
    </source>
</evidence>
<feature type="non-terminal residue" evidence="2">
    <location>
        <position position="1"/>
    </location>
</feature>
<protein>
    <submittedName>
        <fullName evidence="2">Uncharacterized protein</fullName>
    </submittedName>
</protein>
<organism evidence="2">
    <name type="scientific">uncultured Blastococcus sp</name>
    <dbReference type="NCBI Taxonomy" id="217144"/>
    <lineage>
        <taxon>Bacteria</taxon>
        <taxon>Bacillati</taxon>
        <taxon>Actinomycetota</taxon>
        <taxon>Actinomycetes</taxon>
        <taxon>Geodermatophilales</taxon>
        <taxon>Geodermatophilaceae</taxon>
        <taxon>Blastococcus</taxon>
        <taxon>environmental samples</taxon>
    </lineage>
</organism>
<feature type="compositionally biased region" description="Basic and acidic residues" evidence="1">
    <location>
        <begin position="149"/>
        <end position="160"/>
    </location>
</feature>
<feature type="region of interest" description="Disordered" evidence="1">
    <location>
        <begin position="1"/>
        <end position="246"/>
    </location>
</feature>
<feature type="compositionally biased region" description="Basic residues" evidence="1">
    <location>
        <begin position="46"/>
        <end position="56"/>
    </location>
</feature>
<dbReference type="EMBL" id="CADCTN010000095">
    <property type="protein sequence ID" value="CAA9238353.1"/>
    <property type="molecule type" value="Genomic_DNA"/>
</dbReference>